<comment type="subcellular location">
    <subcellularLocation>
        <location evidence="1">Cell membrane</location>
        <topology evidence="1">Multi-pass membrane protein</topology>
    </subcellularLocation>
</comment>
<evidence type="ECO:0000256" key="1">
    <source>
        <dbReference type="ARBA" id="ARBA00004651"/>
    </source>
</evidence>
<keyword evidence="5 9" id="KW-0547">Nucleotide-binding</keyword>
<gene>
    <name evidence="14" type="primary">eccCa</name>
    <name evidence="14" type="ORF">ACFPZN_41465</name>
</gene>
<feature type="region of interest" description="Disordered" evidence="10">
    <location>
        <begin position="1"/>
        <end position="28"/>
    </location>
</feature>
<dbReference type="SMART" id="SM00382">
    <property type="entry name" value="AAA"/>
    <property type="match status" value="3"/>
</dbReference>
<feature type="domain" description="Rhodanese" evidence="12">
    <location>
        <begin position="926"/>
        <end position="969"/>
    </location>
</feature>
<keyword evidence="3 11" id="KW-0812">Transmembrane</keyword>
<dbReference type="EMBL" id="JBHSON010000081">
    <property type="protein sequence ID" value="MFC5752118.1"/>
    <property type="molecule type" value="Genomic_DNA"/>
</dbReference>
<evidence type="ECO:0000256" key="9">
    <source>
        <dbReference type="PROSITE-ProRule" id="PRU00289"/>
    </source>
</evidence>
<evidence type="ECO:0000256" key="3">
    <source>
        <dbReference type="ARBA" id="ARBA00022692"/>
    </source>
</evidence>
<evidence type="ECO:0000256" key="4">
    <source>
        <dbReference type="ARBA" id="ARBA00022737"/>
    </source>
</evidence>
<feature type="binding site" evidence="9">
    <location>
        <begin position="1130"/>
        <end position="1137"/>
    </location>
    <ligand>
        <name>ATP</name>
        <dbReference type="ChEBI" id="CHEBI:30616"/>
    </ligand>
</feature>
<evidence type="ECO:0000256" key="7">
    <source>
        <dbReference type="ARBA" id="ARBA00022989"/>
    </source>
</evidence>
<feature type="binding site" evidence="9">
    <location>
        <begin position="487"/>
        <end position="494"/>
    </location>
    <ligand>
        <name>ATP</name>
        <dbReference type="ChEBI" id="CHEBI:30616"/>
    </ligand>
</feature>
<keyword evidence="6 9" id="KW-0067">ATP-binding</keyword>
<feature type="binding site" evidence="9">
    <location>
        <begin position="845"/>
        <end position="852"/>
    </location>
    <ligand>
        <name>ATP</name>
        <dbReference type="ChEBI" id="CHEBI:30616"/>
    </ligand>
</feature>
<keyword evidence="4" id="KW-0677">Repeat</keyword>
<evidence type="ECO:0000313" key="15">
    <source>
        <dbReference type="Proteomes" id="UP001596074"/>
    </source>
</evidence>
<dbReference type="InterPro" id="IPR003593">
    <property type="entry name" value="AAA+_ATPase"/>
</dbReference>
<keyword evidence="2" id="KW-1003">Cell membrane</keyword>
<feature type="domain" description="FtsK" evidence="13">
    <location>
        <begin position="827"/>
        <end position="1018"/>
    </location>
</feature>
<dbReference type="InterPro" id="IPR050206">
    <property type="entry name" value="FtsK/SpoIIIE/SftA"/>
</dbReference>
<sequence>MGIVLVHRPERRPPPRLPEGEILLEPPPEIPETINQGFANALMYLPMAASGGAMGLMFMGGAGGAGGGNPIMWIASGLFVLSMVGMGFGHMGHGAGERKQQLNAARRDYYRHLDQVRGRVRKAAAQQREALEWTGPSPRTLWSLAMSHRLWERRPADEDFGQVRIGRGRQRLALELITPETRPIEDLEPMCAGALRRFLRAHSTVPDLPVAVSLPAFARILPTGDASAVREMVRAMVAQLVAFHTPDDVRLSICAAPERVRDWEWAKWLPHCLHPDEQDAAGPVRLFAGSLTDLERLLDDDLKDRPRFSPGVDAQDLPFHVVIVDGGTVTPDSQLGADGIKGVCVIDLDGAVAPTPDATMLRLRVAADHLEMLERDHTGKDVAASLGRPDALTPVQGEGLALRLASLRAGAPGEPEQDALAGDLTLTSLLGLDGLDDLQPERAWEQPKAPRNRLRVPIGVDGEGRPVELDIKESAQGGMGPHGLLIGATGSGKSELLRTLVLALALTHPSETLNFVLVDFKGGATFLGLERLRHVSAVITNLEEELPLVDRMYDALNGEMVRRQELLRAAGNYASLRDYEKAREQGARLDPLPTLFVVLDEFSELLSAKPEFAELFVMIGRLGRSLGVHLLLASQRLEEGKLRGLDGHLSYRIGLRTFSAMESRVVLGVPDAYELPSQPGNGYLKVSISEMVRFKAAYVSGPVGEGRQENVRPSGTIRHRRITPYTLDRIAPRADERPPAGEGARPLPGEPATGETLFTAVIDRLADRGAPAHRIWLPPLDVPPSVDQLLPPLSAAAGLGLTAAGWEGRGRLGAVAGVIDRPFEQRREPLWVDLSAAAGHVGIVGAPQTGKSTALRALLTSLAVLHTPEEVQFYCLDFGGGTLGALAGLPHVGGVASRRDPDRVRRTVAEVSTLLDRREQEFAERGIDSIAAYRRMRAEGRVPGDGFGDVFLVVDGWTSLRQEYEQLEEAITDLAARGLGYGIHVVATAGKWSEFRMGIRDVFGTRLELKLGDSYESEVDRRLAENVPEGRPGRGLTRDGMHFLAALPRLDGRGTTDDLADGVAATVDLVAGAWQGPKAPPVRLLPSLLPASGLAGVPREAWRVPIGIDEDALAPVQLDFAVDPHFVVVGETECGKSNLLRLIAEGLVTLHAPDEARLLFVDYRRALLDTADTGHRIGYAASASAASELVEDLAEALRERLPPADLPPDRLRDRSWWKGSDVFLFVDDYDLVATSSNPLLPLLELLPQARDIGLHLVLSRAMGGAGRALYDPVLQQLKDMASPALIMSGTKEEGPLFHEVRPAPLPVGRGTLADRRAGARLVQTGLHAS</sequence>
<evidence type="ECO:0000259" key="12">
    <source>
        <dbReference type="PROSITE" id="PS50206"/>
    </source>
</evidence>
<dbReference type="PROSITE" id="PS50901">
    <property type="entry name" value="FTSK"/>
    <property type="match status" value="3"/>
</dbReference>
<feature type="region of interest" description="Disordered" evidence="10">
    <location>
        <begin position="733"/>
        <end position="753"/>
    </location>
</feature>
<evidence type="ECO:0000256" key="11">
    <source>
        <dbReference type="SAM" id="Phobius"/>
    </source>
</evidence>
<dbReference type="InterPro" id="IPR002543">
    <property type="entry name" value="FtsK_dom"/>
</dbReference>
<dbReference type="SUPFAM" id="SSF52540">
    <property type="entry name" value="P-loop containing nucleoside triphosphate hydrolases"/>
    <property type="match status" value="3"/>
</dbReference>
<evidence type="ECO:0000256" key="6">
    <source>
        <dbReference type="ARBA" id="ARBA00022840"/>
    </source>
</evidence>
<feature type="domain" description="FtsK" evidence="13">
    <location>
        <begin position="464"/>
        <end position="664"/>
    </location>
</feature>
<dbReference type="InterPro" id="IPR001763">
    <property type="entry name" value="Rhodanese-like_dom"/>
</dbReference>
<dbReference type="Pfam" id="PF01580">
    <property type="entry name" value="FtsK_SpoIIIE"/>
    <property type="match status" value="3"/>
</dbReference>
<name>A0ABW1ABN8_9ACTN</name>
<reference evidence="15" key="1">
    <citation type="journal article" date="2019" name="Int. J. Syst. Evol. Microbiol.">
        <title>The Global Catalogue of Microorganisms (GCM) 10K type strain sequencing project: providing services to taxonomists for standard genome sequencing and annotation.</title>
        <authorList>
            <consortium name="The Broad Institute Genomics Platform"/>
            <consortium name="The Broad Institute Genome Sequencing Center for Infectious Disease"/>
            <person name="Wu L."/>
            <person name="Ma J."/>
        </authorList>
    </citation>
    <scope>NUCLEOTIDE SEQUENCE [LARGE SCALE GENOMIC DNA]</scope>
    <source>
        <strain evidence="15">KCTC 42087</strain>
    </source>
</reference>
<protein>
    <submittedName>
        <fullName evidence="14">Type VII secretion protein EccCa</fullName>
    </submittedName>
</protein>
<dbReference type="InterPro" id="IPR023836">
    <property type="entry name" value="EccCa-like_Actinobacteria"/>
</dbReference>
<keyword evidence="7 11" id="KW-1133">Transmembrane helix</keyword>
<dbReference type="PROSITE" id="PS50206">
    <property type="entry name" value="RHODANESE_3"/>
    <property type="match status" value="1"/>
</dbReference>
<feature type="transmembrane region" description="Helical" evidence="11">
    <location>
        <begin position="71"/>
        <end position="91"/>
    </location>
</feature>
<organism evidence="14 15">
    <name type="scientific">Actinomadura rugatobispora</name>
    <dbReference type="NCBI Taxonomy" id="1994"/>
    <lineage>
        <taxon>Bacteria</taxon>
        <taxon>Bacillati</taxon>
        <taxon>Actinomycetota</taxon>
        <taxon>Actinomycetes</taxon>
        <taxon>Streptosporangiales</taxon>
        <taxon>Thermomonosporaceae</taxon>
        <taxon>Actinomadura</taxon>
    </lineage>
</organism>
<evidence type="ECO:0000256" key="5">
    <source>
        <dbReference type="ARBA" id="ARBA00022741"/>
    </source>
</evidence>
<dbReference type="InterPro" id="IPR023837">
    <property type="entry name" value="EccCb-like_Actinobacteria"/>
</dbReference>
<evidence type="ECO:0000256" key="10">
    <source>
        <dbReference type="SAM" id="MobiDB-lite"/>
    </source>
</evidence>
<comment type="caution">
    <text evidence="14">The sequence shown here is derived from an EMBL/GenBank/DDBJ whole genome shotgun (WGS) entry which is preliminary data.</text>
</comment>
<proteinExistence type="predicted"/>
<dbReference type="InterPro" id="IPR027417">
    <property type="entry name" value="P-loop_NTPase"/>
</dbReference>
<keyword evidence="8 11" id="KW-0472">Membrane</keyword>
<dbReference type="PANTHER" id="PTHR22683:SF1">
    <property type="entry name" value="TYPE VII SECRETION SYSTEM PROTEIN ESSC"/>
    <property type="match status" value="1"/>
</dbReference>
<evidence type="ECO:0000313" key="14">
    <source>
        <dbReference type="EMBL" id="MFC5752118.1"/>
    </source>
</evidence>
<feature type="transmembrane region" description="Helical" evidence="11">
    <location>
        <begin position="41"/>
        <end position="59"/>
    </location>
</feature>
<dbReference type="NCBIfam" id="TIGR03924">
    <property type="entry name" value="T7SS_EccC_a"/>
    <property type="match status" value="1"/>
</dbReference>
<dbReference type="RefSeq" id="WP_378288077.1">
    <property type="nucleotide sequence ID" value="NZ_JBHSON010000081.1"/>
</dbReference>
<dbReference type="Proteomes" id="UP001596074">
    <property type="component" value="Unassembled WGS sequence"/>
</dbReference>
<accession>A0ABW1ABN8</accession>
<evidence type="ECO:0000256" key="8">
    <source>
        <dbReference type="ARBA" id="ARBA00023136"/>
    </source>
</evidence>
<dbReference type="PANTHER" id="PTHR22683">
    <property type="entry name" value="SPORULATION PROTEIN RELATED"/>
    <property type="match status" value="1"/>
</dbReference>
<dbReference type="Gene3D" id="3.40.50.300">
    <property type="entry name" value="P-loop containing nucleotide triphosphate hydrolases"/>
    <property type="match status" value="4"/>
</dbReference>
<evidence type="ECO:0000259" key="13">
    <source>
        <dbReference type="PROSITE" id="PS50901"/>
    </source>
</evidence>
<feature type="domain" description="FtsK" evidence="13">
    <location>
        <begin position="1113"/>
        <end position="1292"/>
    </location>
</feature>
<evidence type="ECO:0000256" key="2">
    <source>
        <dbReference type="ARBA" id="ARBA00022475"/>
    </source>
</evidence>
<dbReference type="NCBIfam" id="TIGR03925">
    <property type="entry name" value="T7SS_EccC_b"/>
    <property type="match status" value="1"/>
</dbReference>
<keyword evidence="15" id="KW-1185">Reference proteome</keyword>